<evidence type="ECO:0000313" key="2">
    <source>
        <dbReference type="Proteomes" id="UP000288429"/>
    </source>
</evidence>
<organism evidence="1 2">
    <name type="scientific">Fusarium ambrosium</name>
    <dbReference type="NCBI Taxonomy" id="131363"/>
    <lineage>
        <taxon>Eukaryota</taxon>
        <taxon>Fungi</taxon>
        <taxon>Dikarya</taxon>
        <taxon>Ascomycota</taxon>
        <taxon>Pezizomycotina</taxon>
        <taxon>Sordariomycetes</taxon>
        <taxon>Hypocreomycetidae</taxon>
        <taxon>Hypocreales</taxon>
        <taxon>Nectriaceae</taxon>
        <taxon>Fusarium</taxon>
        <taxon>Fusarium solani species complex</taxon>
    </lineage>
</organism>
<dbReference type="Proteomes" id="UP000288429">
    <property type="component" value="Unassembled WGS sequence"/>
</dbReference>
<dbReference type="AlphaFoldDB" id="A0A428V194"/>
<dbReference type="EMBL" id="NIZV01000006">
    <property type="protein sequence ID" value="RSM20323.1"/>
    <property type="molecule type" value="Genomic_DNA"/>
</dbReference>
<protein>
    <submittedName>
        <fullName evidence="1">Uncharacterized protein</fullName>
    </submittedName>
</protein>
<proteinExistence type="predicted"/>
<keyword evidence="2" id="KW-1185">Reference proteome</keyword>
<accession>A0A428V194</accession>
<gene>
    <name evidence="1" type="ORF">CDV31_000818</name>
</gene>
<reference evidence="1 2" key="1">
    <citation type="submission" date="2017-06" db="EMBL/GenBank/DDBJ databases">
        <title>Cmopartive genomic analysis of Ambrosia Fusariam Clade fungi.</title>
        <authorList>
            <person name="Stajich J.E."/>
            <person name="Carrillo J."/>
            <person name="Kijimoto T."/>
            <person name="Eskalen A."/>
            <person name="O'Donnell K."/>
            <person name="Kasson M."/>
        </authorList>
    </citation>
    <scope>NUCLEOTIDE SEQUENCE [LARGE SCALE GENOMIC DNA]</scope>
    <source>
        <strain evidence="1 2">NRRL 20438</strain>
    </source>
</reference>
<name>A0A428V194_9HYPO</name>
<sequence>MSTSSGATEDQNELPQCKFCQAFLEVAEEVRIRNEKKLASSSNYTQKHRHWKLEAEDMYNGCQVHIGFPEALLKQNMELNAIEYSRENHTAVLLSLGSEVVMLQNFYGGDWMLRAPQLLLINDLSQKPGIPLGRPLDHFIDPTLLLKWKRD</sequence>
<evidence type="ECO:0000313" key="1">
    <source>
        <dbReference type="EMBL" id="RSM20323.1"/>
    </source>
</evidence>
<comment type="caution">
    <text evidence="1">The sequence shown here is derived from an EMBL/GenBank/DDBJ whole genome shotgun (WGS) entry which is preliminary data.</text>
</comment>